<evidence type="ECO:0000313" key="5">
    <source>
        <dbReference type="EMBL" id="QDB78992.1"/>
    </source>
</evidence>
<protein>
    <submittedName>
        <fullName evidence="5">Helix-turn-helix transcriptional regulator</fullName>
    </submittedName>
</protein>
<dbReference type="InterPro" id="IPR027417">
    <property type="entry name" value="P-loop_NTPase"/>
</dbReference>
<accession>A0ABX5VKK9</accession>
<evidence type="ECO:0000259" key="4">
    <source>
        <dbReference type="PROSITE" id="PS50043"/>
    </source>
</evidence>
<dbReference type="PROSITE" id="PS00622">
    <property type="entry name" value="HTH_LUXR_1"/>
    <property type="match status" value="1"/>
</dbReference>
<keyword evidence="3" id="KW-0804">Transcription</keyword>
<dbReference type="InterPro" id="IPR016032">
    <property type="entry name" value="Sig_transdc_resp-reg_C-effctor"/>
</dbReference>
<gene>
    <name evidence="5" type="ORF">FE251_06105</name>
</gene>
<evidence type="ECO:0000256" key="2">
    <source>
        <dbReference type="ARBA" id="ARBA00023125"/>
    </source>
</evidence>
<dbReference type="PROSITE" id="PS50043">
    <property type="entry name" value="HTH_LUXR_2"/>
    <property type="match status" value="1"/>
</dbReference>
<dbReference type="PANTHER" id="PTHR44688">
    <property type="entry name" value="DNA-BINDING TRANSCRIPTIONAL ACTIVATOR DEVR_DOSR"/>
    <property type="match status" value="1"/>
</dbReference>
<keyword evidence="1" id="KW-0805">Transcription regulation</keyword>
<dbReference type="PANTHER" id="PTHR44688:SF16">
    <property type="entry name" value="DNA-BINDING TRANSCRIPTIONAL ACTIVATOR DEVR_DOSR"/>
    <property type="match status" value="1"/>
</dbReference>
<dbReference type="SUPFAM" id="SSF52540">
    <property type="entry name" value="P-loop containing nucleoside triphosphate hydrolases"/>
    <property type="match status" value="1"/>
</dbReference>
<dbReference type="PRINTS" id="PR00038">
    <property type="entry name" value="HTHLUXR"/>
</dbReference>
<dbReference type="SUPFAM" id="SSF46894">
    <property type="entry name" value="C-terminal effector domain of the bipartite response regulators"/>
    <property type="match status" value="1"/>
</dbReference>
<keyword evidence="2" id="KW-0238">DNA-binding</keyword>
<evidence type="ECO:0000256" key="3">
    <source>
        <dbReference type="ARBA" id="ARBA00023163"/>
    </source>
</evidence>
<dbReference type="Proteomes" id="UP000313948">
    <property type="component" value="Chromosome"/>
</dbReference>
<dbReference type="RefSeq" id="WP_139948254.1">
    <property type="nucleotide sequence ID" value="NZ_CP040899.1"/>
</dbReference>
<dbReference type="SMART" id="SM00421">
    <property type="entry name" value="HTH_LUXR"/>
    <property type="match status" value="1"/>
</dbReference>
<dbReference type="CDD" id="cd06170">
    <property type="entry name" value="LuxR_C_like"/>
    <property type="match status" value="1"/>
</dbReference>
<dbReference type="Gene3D" id="1.10.10.10">
    <property type="entry name" value="Winged helix-like DNA-binding domain superfamily/Winged helix DNA-binding domain"/>
    <property type="match status" value="1"/>
</dbReference>
<proteinExistence type="predicted"/>
<reference evidence="5 6" key="1">
    <citation type="submission" date="2019-05" db="EMBL/GenBank/DDBJ databases">
        <title>Georgenia *** sp. nov., and Georgenia *** sp. nov., isolated from the intestinal contents of plateau pika (Ochotona curzoniae) in the Qinghai-Tibet plateau of China.</title>
        <authorList>
            <person name="Tian Z."/>
        </authorList>
    </citation>
    <scope>NUCLEOTIDE SEQUENCE [LARGE SCALE GENOMIC DNA]</scope>
    <source>
        <strain evidence="5 6">Z294</strain>
    </source>
</reference>
<feature type="domain" description="HTH luxR-type" evidence="4">
    <location>
        <begin position="765"/>
        <end position="830"/>
    </location>
</feature>
<dbReference type="InterPro" id="IPR036388">
    <property type="entry name" value="WH-like_DNA-bd_sf"/>
</dbReference>
<evidence type="ECO:0000256" key="1">
    <source>
        <dbReference type="ARBA" id="ARBA00023015"/>
    </source>
</evidence>
<dbReference type="EMBL" id="CP040899">
    <property type="protein sequence ID" value="QDB78992.1"/>
    <property type="molecule type" value="Genomic_DNA"/>
</dbReference>
<name>A0ABX5VKK9_9MICO</name>
<dbReference type="Pfam" id="PF00196">
    <property type="entry name" value="GerE"/>
    <property type="match status" value="1"/>
</dbReference>
<dbReference type="InterPro" id="IPR000792">
    <property type="entry name" value="Tscrpt_reg_LuxR_C"/>
</dbReference>
<sequence length="836" mass="88856">MVGLEGAGGRSTDEDAVGAAFRWLALGRDVVVRGADGSGRTRVLGAAQREASRRGMTAVLLAASGDSPYAALRAHPSVVAERLGSATALAGWLTEELQARRSLLLLDDVDLFDQASAEVVLQASRSSGAMLLATTRTDLTRLAPGPVADLVAERAPAEVHLLPLGFRAVSRLLAEELRGPPDVALTSSVTARSGGNPRVVRALVDAARVADAVGLVGGRWRATGSLDDVPLDPVAHALLPRLGREQVAALELLACAGPLTREVAEELLGAGLLDRLAEVGRVRQLPSGEEDTVNVDPPALAAALRARLGEERRRRLEEVLADRAGARWATPEHGDLLTGGASESYWQWAADLVGVVTEQASATEAALRIRWQTRPTPAHANAYLGMLLRRRADAQVAAVLAGTELSEEDPVDDVVTFHLHELRWAAWQGEGEEEVLARLRLPGPHSRALHRLLHERTAGLEELLAGTGEWPSPVLHRAAALARAARLVELGHPELALDVCDEEDPARPPTELDHQLEGVRGTALIMLDRSEEADVLARDHLTRALHERDLLGIRVHACLLTECLLDAGDLDAAARVLSLFLRVGPGGPLDATFFRRGLTVGTILLVHQGTVDVAEMLLDALDATPRGFQPVIHSLAPLARAALADSRGDPGTAEQLWRAGEDYLAQGAVQAALVCWVFCPPPLPAERLARLRETWSACPSPRLAPYLRLHEALAAGDQDAVVAALPGATLDVAGLVRNAVAALDPEHAAQEAVRALDPRLRTGAEDDPGEALSPREREIAALAGAGSTNRQIATALSLSVRTVENHVSNALHKLGFTGRTELARWLATDGHPPSTT</sequence>
<organism evidence="5 6">
    <name type="scientific">Georgenia wutianyii</name>
    <dbReference type="NCBI Taxonomy" id="2585135"/>
    <lineage>
        <taxon>Bacteria</taxon>
        <taxon>Bacillati</taxon>
        <taxon>Actinomycetota</taxon>
        <taxon>Actinomycetes</taxon>
        <taxon>Micrococcales</taxon>
        <taxon>Bogoriellaceae</taxon>
        <taxon>Georgenia</taxon>
    </lineage>
</organism>
<keyword evidence="6" id="KW-1185">Reference proteome</keyword>
<evidence type="ECO:0000313" key="6">
    <source>
        <dbReference type="Proteomes" id="UP000313948"/>
    </source>
</evidence>